<keyword evidence="2" id="KW-0812">Transmembrane</keyword>
<dbReference type="PANTHER" id="PTHR46756:SF18">
    <property type="entry name" value="GAS2-LIKE PROTEIN PICKLED EGGS"/>
    <property type="match status" value="1"/>
</dbReference>
<evidence type="ECO:0000256" key="2">
    <source>
        <dbReference type="SAM" id="Phobius"/>
    </source>
</evidence>
<dbReference type="AlphaFoldDB" id="A0A6P4CSU9"/>
<evidence type="ECO:0000313" key="3">
    <source>
        <dbReference type="Proteomes" id="UP000515211"/>
    </source>
</evidence>
<keyword evidence="2" id="KW-0472">Membrane</keyword>
<dbReference type="RefSeq" id="XP_015955784.1">
    <property type="nucleotide sequence ID" value="XM_016100298.3"/>
</dbReference>
<dbReference type="Proteomes" id="UP000515211">
    <property type="component" value="Chromosome 3"/>
</dbReference>
<feature type="compositionally biased region" description="Polar residues" evidence="1">
    <location>
        <begin position="1"/>
        <end position="11"/>
    </location>
</feature>
<dbReference type="GO" id="GO:0051015">
    <property type="term" value="F:actin filament binding"/>
    <property type="evidence" value="ECO:0007669"/>
    <property type="project" value="TreeGrafter"/>
</dbReference>
<dbReference type="GO" id="GO:0008093">
    <property type="term" value="F:cytoskeletal anchor activity"/>
    <property type="evidence" value="ECO:0007669"/>
    <property type="project" value="TreeGrafter"/>
</dbReference>
<reference evidence="4" key="2">
    <citation type="submission" date="2025-08" db="UniProtKB">
        <authorList>
            <consortium name="RefSeq"/>
        </authorList>
    </citation>
    <scope>IDENTIFICATION</scope>
    <source>
        <tissue evidence="4">Whole plant</tissue>
    </source>
</reference>
<dbReference type="SUPFAM" id="SSF47576">
    <property type="entry name" value="Calponin-homology domain, CH-domain"/>
    <property type="match status" value="1"/>
</dbReference>
<name>A0A6P4CSU9_ARADU</name>
<dbReference type="InterPro" id="IPR036872">
    <property type="entry name" value="CH_dom_sf"/>
</dbReference>
<sequence length="802" mass="91006">MVCQDSSSETAPSPELLKTASPSSAESSFRELDDAFLQTQTRIWLGEVLKIRLNEQLIISELLADGELLFLVSKVVWKLLLAKHMELKHIKASKSQPFASKSNSGRYRPYSNVDSFLKICKILELTGVDLFSPSDVVERRNTRKVCMCIRSFSKKLRSKDIDVPDFDIVNVTCAVTMPKDVVGDIRKSIELSHRRPADSSTYYLQKNSGKESREVYYSVTDSIKDWETYSDQSNYTEIKHLVHHFDDLCDYASEIQCNSTSSMVENDFMSTSLDELGSRSQQRPRISDDEFQLLCSRELLQYHISETPYSGNVHVDFSGGIPHLDTRGQESRMMEFCYTENELLRDNGSTLGTPMNNRMSVIRDVSSNTKDSWDQDLLIEKNIPADVHKSASSHGSCATPLSIENGRCFGAGENMEVLHEVLNLGDQFEAENDYQKSDQWEGIKEYESQEKMKYKEIEHGITYGKYTYFVKELEETEHSLYSPDCFLCNKTDSSNRAVSDSNDINATISEKFLLYEDWKSQVDSISSSLNSCSQCGKLLSCQSSSLPQFCKWDQKGKFPMTKSGAIDNNESSHEETMPHKQETAEEYAVGATDFKLLADDEQPENDSEAIASNAMSLDNCDGSEGVIDMITNDATVPANYDEDVSNTRTCITNQSSELESNDGHQSSQDDMVLVCHTEHTLEPELPVQEVINPDKESAHSFDNLDEKEEKIAEISKSKPRKKLILKSVFGGATAVGLFFLFLHLRFVFDSFFRLSGGMTKTKMQIQNQVRHLMMKVKRRVRNIHHQKQRGLLKGFMQQRRLN</sequence>
<dbReference type="Gene3D" id="1.10.418.10">
    <property type="entry name" value="Calponin-like domain"/>
    <property type="match status" value="1"/>
</dbReference>
<keyword evidence="3" id="KW-1185">Reference proteome</keyword>
<dbReference type="GO" id="GO:0051764">
    <property type="term" value="P:actin crosslink formation"/>
    <property type="evidence" value="ECO:0007669"/>
    <property type="project" value="TreeGrafter"/>
</dbReference>
<dbReference type="CDD" id="cd00014">
    <property type="entry name" value="CH_SF"/>
    <property type="match status" value="1"/>
</dbReference>
<keyword evidence="2" id="KW-1133">Transmembrane helix</keyword>
<evidence type="ECO:0000256" key="1">
    <source>
        <dbReference type="SAM" id="MobiDB-lite"/>
    </source>
</evidence>
<dbReference type="GO" id="GO:0005884">
    <property type="term" value="C:actin filament"/>
    <property type="evidence" value="ECO:0007669"/>
    <property type="project" value="TreeGrafter"/>
</dbReference>
<dbReference type="PANTHER" id="PTHR46756">
    <property type="entry name" value="TRANSGELIN"/>
    <property type="match status" value="1"/>
</dbReference>
<dbReference type="OrthoDB" id="21595at2759"/>
<feature type="transmembrane region" description="Helical" evidence="2">
    <location>
        <begin position="723"/>
        <end position="748"/>
    </location>
</feature>
<dbReference type="GeneID" id="107480156"/>
<feature type="region of interest" description="Disordered" evidence="1">
    <location>
        <begin position="1"/>
        <end position="22"/>
    </location>
</feature>
<reference evidence="3" key="1">
    <citation type="journal article" date="2016" name="Nat. Genet.">
        <title>The genome sequences of Arachis duranensis and Arachis ipaensis, the diploid ancestors of cultivated peanut.</title>
        <authorList>
            <person name="Bertioli D.J."/>
            <person name="Cannon S.B."/>
            <person name="Froenicke L."/>
            <person name="Huang G."/>
            <person name="Farmer A.D."/>
            <person name="Cannon E.K."/>
            <person name="Liu X."/>
            <person name="Gao D."/>
            <person name="Clevenger J."/>
            <person name="Dash S."/>
            <person name="Ren L."/>
            <person name="Moretzsohn M.C."/>
            <person name="Shirasawa K."/>
            <person name="Huang W."/>
            <person name="Vidigal B."/>
            <person name="Abernathy B."/>
            <person name="Chu Y."/>
            <person name="Niederhuth C.E."/>
            <person name="Umale P."/>
            <person name="Araujo A.C."/>
            <person name="Kozik A."/>
            <person name="Kim K.D."/>
            <person name="Burow M.D."/>
            <person name="Varshney R.K."/>
            <person name="Wang X."/>
            <person name="Zhang X."/>
            <person name="Barkley N."/>
            <person name="Guimaraes P.M."/>
            <person name="Isobe S."/>
            <person name="Guo B."/>
            <person name="Liao B."/>
            <person name="Stalker H.T."/>
            <person name="Schmitz R.J."/>
            <person name="Scheffler B.E."/>
            <person name="Leal-Bertioli S.C."/>
            <person name="Xun X."/>
            <person name="Jackson S.A."/>
            <person name="Michelmore R."/>
            <person name="Ozias-Akins P."/>
        </authorList>
    </citation>
    <scope>NUCLEOTIDE SEQUENCE [LARGE SCALE GENOMIC DNA]</scope>
    <source>
        <strain evidence="3">cv. V14167</strain>
    </source>
</reference>
<gene>
    <name evidence="4" type="primary">LOC107480156</name>
</gene>
<dbReference type="KEGG" id="adu:107480156"/>
<accession>A0A6P4CSU9</accession>
<protein>
    <submittedName>
        <fullName evidence="4">Uncharacterized protein LOC107480156 isoform X1</fullName>
    </submittedName>
</protein>
<evidence type="ECO:0000313" key="4">
    <source>
        <dbReference type="RefSeq" id="XP_015955784.1"/>
    </source>
</evidence>
<proteinExistence type="predicted"/>
<organism evidence="3 4">
    <name type="scientific">Arachis duranensis</name>
    <name type="common">Wild peanut</name>
    <dbReference type="NCBI Taxonomy" id="130453"/>
    <lineage>
        <taxon>Eukaryota</taxon>
        <taxon>Viridiplantae</taxon>
        <taxon>Streptophyta</taxon>
        <taxon>Embryophyta</taxon>
        <taxon>Tracheophyta</taxon>
        <taxon>Spermatophyta</taxon>
        <taxon>Magnoliopsida</taxon>
        <taxon>eudicotyledons</taxon>
        <taxon>Gunneridae</taxon>
        <taxon>Pentapetalae</taxon>
        <taxon>rosids</taxon>
        <taxon>fabids</taxon>
        <taxon>Fabales</taxon>
        <taxon>Fabaceae</taxon>
        <taxon>Papilionoideae</taxon>
        <taxon>50 kb inversion clade</taxon>
        <taxon>dalbergioids sensu lato</taxon>
        <taxon>Dalbergieae</taxon>
        <taxon>Pterocarpus clade</taxon>
        <taxon>Arachis</taxon>
    </lineage>
</organism>